<dbReference type="RefSeq" id="WP_171625679.1">
    <property type="nucleotide sequence ID" value="NZ_JABBPG010000003.1"/>
</dbReference>
<evidence type="ECO:0000313" key="7">
    <source>
        <dbReference type="Proteomes" id="UP000586305"/>
    </source>
</evidence>
<dbReference type="SUPFAM" id="SSF53850">
    <property type="entry name" value="Periplasmic binding protein-like II"/>
    <property type="match status" value="1"/>
</dbReference>
<keyword evidence="3" id="KW-0238">DNA-binding</keyword>
<feature type="domain" description="HTH lysR-type" evidence="5">
    <location>
        <begin position="8"/>
        <end position="63"/>
    </location>
</feature>
<dbReference type="GO" id="GO:0003700">
    <property type="term" value="F:DNA-binding transcription factor activity"/>
    <property type="evidence" value="ECO:0007669"/>
    <property type="project" value="InterPro"/>
</dbReference>
<reference evidence="6 7" key="1">
    <citation type="submission" date="2020-04" db="EMBL/GenBank/DDBJ databases">
        <title>Pseudoalteromonas caenipelagi sp. nov., isolated from a tidal flat.</title>
        <authorList>
            <person name="Park S."/>
            <person name="Yoon J.-H."/>
        </authorList>
    </citation>
    <scope>NUCLEOTIDE SEQUENCE [LARGE SCALE GENOMIC DNA]</scope>
    <source>
        <strain evidence="6 7">JBTF-M23</strain>
    </source>
</reference>
<dbReference type="InterPro" id="IPR036388">
    <property type="entry name" value="WH-like_DNA-bd_sf"/>
</dbReference>
<name>A0A849VB47_9GAMM</name>
<keyword evidence="7" id="KW-1185">Reference proteome</keyword>
<dbReference type="GO" id="GO:0006351">
    <property type="term" value="P:DNA-templated transcription"/>
    <property type="evidence" value="ECO:0007669"/>
    <property type="project" value="TreeGrafter"/>
</dbReference>
<dbReference type="InterPro" id="IPR058163">
    <property type="entry name" value="LysR-type_TF_proteobact-type"/>
</dbReference>
<dbReference type="Pfam" id="PF03466">
    <property type="entry name" value="LysR_substrate"/>
    <property type="match status" value="1"/>
</dbReference>
<evidence type="ECO:0000256" key="4">
    <source>
        <dbReference type="ARBA" id="ARBA00023163"/>
    </source>
</evidence>
<evidence type="ECO:0000259" key="5">
    <source>
        <dbReference type="PROSITE" id="PS50931"/>
    </source>
</evidence>
<dbReference type="CDD" id="cd08432">
    <property type="entry name" value="PBP2_GcdR_TrpI_HvrB_AmpR_like"/>
    <property type="match status" value="1"/>
</dbReference>
<dbReference type="SUPFAM" id="SSF46785">
    <property type="entry name" value="Winged helix' DNA-binding domain"/>
    <property type="match status" value="1"/>
</dbReference>
<comment type="similarity">
    <text evidence="1">Belongs to the LysR transcriptional regulatory family.</text>
</comment>
<evidence type="ECO:0000256" key="2">
    <source>
        <dbReference type="ARBA" id="ARBA00023015"/>
    </source>
</evidence>
<evidence type="ECO:0000256" key="1">
    <source>
        <dbReference type="ARBA" id="ARBA00009437"/>
    </source>
</evidence>
<dbReference type="EMBL" id="JABBPG010000003">
    <property type="protein sequence ID" value="NOU50592.1"/>
    <property type="molecule type" value="Genomic_DNA"/>
</dbReference>
<dbReference type="InterPro" id="IPR000847">
    <property type="entry name" value="LysR_HTH_N"/>
</dbReference>
<organism evidence="6 7">
    <name type="scientific">Pseudoalteromonas caenipelagi</name>
    <dbReference type="NCBI Taxonomy" id="2726988"/>
    <lineage>
        <taxon>Bacteria</taxon>
        <taxon>Pseudomonadati</taxon>
        <taxon>Pseudomonadota</taxon>
        <taxon>Gammaproteobacteria</taxon>
        <taxon>Alteromonadales</taxon>
        <taxon>Pseudoalteromonadaceae</taxon>
        <taxon>Pseudoalteromonas</taxon>
    </lineage>
</organism>
<dbReference type="Gene3D" id="1.10.10.10">
    <property type="entry name" value="Winged helix-like DNA-binding domain superfamily/Winged helix DNA-binding domain"/>
    <property type="match status" value="1"/>
</dbReference>
<dbReference type="PANTHER" id="PTHR30537:SF74">
    <property type="entry name" value="HTH-TYPE TRANSCRIPTIONAL REGULATOR TRPI"/>
    <property type="match status" value="1"/>
</dbReference>
<gene>
    <name evidence="6" type="ORF">HG263_08560</name>
</gene>
<evidence type="ECO:0000256" key="3">
    <source>
        <dbReference type="ARBA" id="ARBA00023125"/>
    </source>
</evidence>
<dbReference type="PROSITE" id="PS50931">
    <property type="entry name" value="HTH_LYSR"/>
    <property type="match status" value="1"/>
</dbReference>
<dbReference type="PRINTS" id="PR00039">
    <property type="entry name" value="HTHLYSR"/>
</dbReference>
<dbReference type="Pfam" id="PF00126">
    <property type="entry name" value="HTH_1"/>
    <property type="match status" value="1"/>
</dbReference>
<protein>
    <submittedName>
        <fullName evidence="6">LysR family transcriptional regulator</fullName>
    </submittedName>
</protein>
<dbReference type="Proteomes" id="UP000586305">
    <property type="component" value="Unassembled WGS sequence"/>
</dbReference>
<evidence type="ECO:0000313" key="6">
    <source>
        <dbReference type="EMBL" id="NOU50592.1"/>
    </source>
</evidence>
<dbReference type="AlphaFoldDB" id="A0A849VB47"/>
<comment type="caution">
    <text evidence="6">The sequence shown here is derived from an EMBL/GenBank/DDBJ whole genome shotgun (WGS) entry which is preliminary data.</text>
</comment>
<accession>A0A849VB47</accession>
<dbReference type="PANTHER" id="PTHR30537">
    <property type="entry name" value="HTH-TYPE TRANSCRIPTIONAL REGULATOR"/>
    <property type="match status" value="1"/>
</dbReference>
<keyword evidence="4" id="KW-0804">Transcription</keyword>
<dbReference type="InterPro" id="IPR005119">
    <property type="entry name" value="LysR_subst-bd"/>
</dbReference>
<dbReference type="Gene3D" id="3.40.190.10">
    <property type="entry name" value="Periplasmic binding protein-like II"/>
    <property type="match status" value="2"/>
</dbReference>
<dbReference type="GO" id="GO:0043565">
    <property type="term" value="F:sequence-specific DNA binding"/>
    <property type="evidence" value="ECO:0007669"/>
    <property type="project" value="TreeGrafter"/>
</dbReference>
<keyword evidence="2" id="KW-0805">Transcription regulation</keyword>
<dbReference type="InterPro" id="IPR036390">
    <property type="entry name" value="WH_DNA-bd_sf"/>
</dbReference>
<sequence>MYKELNHFTALRYVEAAARHQSYSLAAQELFVTQAAVSQQIRLLESHLGCKLFYRQGRGMKPTIQGEQLAQSLSHSFDDIAQSVRKVICEPLSGTLTVTTTQSFASMILIPNMWRFSEAYPDIAIRVLVSPNVEDIKHGDVDVAIRYGYSVFPDLEQEVILEDQLVPLCSPKFAQQANLENIENMSHCRLVYYSYNDYWQNWFDAAGIQRSDNNSQWLEVTNMDFALGAVLTGHGICLGSAVQAKHYLQQGLLVQPFDISCGPGVRYSFLHNPNSPRAARIAEFKKWLLSQLNQQPDR</sequence>
<proteinExistence type="inferred from homology"/>